<evidence type="ECO:0000256" key="1">
    <source>
        <dbReference type="SAM" id="MobiDB-lite"/>
    </source>
</evidence>
<dbReference type="InterPro" id="IPR047589">
    <property type="entry name" value="DUF11_rpt"/>
</dbReference>
<dbReference type="Gene3D" id="2.60.40.10">
    <property type="entry name" value="Immunoglobulins"/>
    <property type="match status" value="3"/>
</dbReference>
<dbReference type="NCBIfam" id="TIGR01451">
    <property type="entry name" value="B_ant_repeat"/>
    <property type="match status" value="1"/>
</dbReference>
<keyword evidence="5" id="KW-1185">Reference proteome</keyword>
<proteinExistence type="predicted"/>
<dbReference type="EMBL" id="SLWQ01000002">
    <property type="protein sequence ID" value="TCO42131.1"/>
    <property type="molecule type" value="Genomic_DNA"/>
</dbReference>
<dbReference type="OrthoDB" id="6057622at2"/>
<evidence type="ECO:0000256" key="2">
    <source>
        <dbReference type="SAM" id="SignalP"/>
    </source>
</evidence>
<feature type="domain" description="Bacterial Ig-like" evidence="3">
    <location>
        <begin position="762"/>
        <end position="849"/>
    </location>
</feature>
<feature type="region of interest" description="Disordered" evidence="1">
    <location>
        <begin position="443"/>
        <end position="465"/>
    </location>
</feature>
<feature type="chain" id="PRO_5020985023" evidence="2">
    <location>
        <begin position="43"/>
        <end position="1078"/>
    </location>
</feature>
<evidence type="ECO:0000259" key="3">
    <source>
        <dbReference type="Pfam" id="PF16640"/>
    </source>
</evidence>
<gene>
    <name evidence="4" type="ORF">EV148_102490</name>
</gene>
<evidence type="ECO:0000313" key="5">
    <source>
        <dbReference type="Proteomes" id="UP000294862"/>
    </source>
</evidence>
<dbReference type="SUPFAM" id="SSF51126">
    <property type="entry name" value="Pectin lyase-like"/>
    <property type="match status" value="1"/>
</dbReference>
<sequence length="1078" mass="107279">MPSRKPAARLRRKPLSVLVERLLWSSAAALAVPAALPTPAQAATITVTSTADPGNPGTCTLRQAIVSTNTGSVAGTACANSGSPGFGVDDTIRFDASLFSAGNATITLADLPDNYLHVASNGIVTIDAGTGRNVTVQRPANAQNKFPILFGEALQNGNITMRLYGMTLRNGYLDDTRGALNGKLNKYSFGGFNSAGAGVGVIYGHLTLDRCTIADNTVHSPAGGAKGAGVMAGNNLTIRSSIISGNEAKGPGSMAAGVYSQLGTVSIIDSIISGNVVQGPMGGGAAGIGIMLVPFTAITTSKLNIVNSTVSGNRAPNAEGWGAAISAPFAARVTIANSTFACNDAPAGSAAIHVLTMPTSTDFSVSSTIFADTPNALCPAQGTSREIEVVGSGPGHVQGDHNLLVTPGAIDATMPFPADTAFGDPQLGPLQSLGGRTQVHPIATTSPARNTGSNPHALARDQRGADFSRSVGSAPDIGAFELQQAGLCGSAQGGSFASLTASSPNLCSSGATLQGFFGSGPWSWFCALPSDPLNNEFCGAKVLASATLLLQEANGQPLAHVPVYGEPLRLRARLTGPVSPPPGGKVTFVDATDGGFAPLCADRTLDTGSGTEGQADCVPGTGGAPYLRAGQRQFRVTYVGDSRYGATQSALQSLTVLPATSVTTLAPQPPGTLGEPFTVAADVSLAAPSEAPPSGVVEIHDLADDTTCVYSLDGAQPGCPLTPASAGVHPLQVTFHGGSDMLSSSASGSRTIARAPTQASVTLAPPAIVFGEAATAMIDIATSVDPQLAVPGGTVEVGDGAGASCTIVLPATDCTLVPTSGGTHAFTASYAGDGNFAASASAPAALQVAQAPTMTAVSLSADTIEFGASVLVTASIASDVPAALALPGGSITVGDGDDGAGDSCTIVLPSTSCELTPTSAGQKTVTASYAGDAGFAGSSGSVALVVLEAPAQLALTIDDGRDHARYGEALTYTIVLTNSGNGPATDIGISGVPGAAFDGATLAWTCVADSGATCTASGGGTTLADTVTLPPGSSLTWSVDVTVPQQATGPAAVFSASALDANASDSDVLVLFRDGFES</sequence>
<comment type="caution">
    <text evidence="4">The sequence shown here is derived from an EMBL/GenBank/DDBJ whole genome shotgun (WGS) entry which is preliminary data.</text>
</comment>
<dbReference type="AlphaFoldDB" id="A0A4R2IC57"/>
<feature type="signal peptide" evidence="2">
    <location>
        <begin position="1"/>
        <end position="42"/>
    </location>
</feature>
<keyword evidence="2" id="KW-0732">Signal</keyword>
<dbReference type="Pfam" id="PF16640">
    <property type="entry name" value="Big_3_5"/>
    <property type="match status" value="2"/>
</dbReference>
<name>A0A4R2IC57_9GAMM</name>
<accession>A0A4R2IC57</accession>
<organism evidence="4 5">
    <name type="scientific">Dokdonella fugitiva</name>
    <dbReference type="NCBI Taxonomy" id="328517"/>
    <lineage>
        <taxon>Bacteria</taxon>
        <taxon>Pseudomonadati</taxon>
        <taxon>Pseudomonadota</taxon>
        <taxon>Gammaproteobacteria</taxon>
        <taxon>Lysobacterales</taxon>
        <taxon>Rhodanobacteraceae</taxon>
        <taxon>Dokdonella</taxon>
    </lineage>
</organism>
<protein>
    <submittedName>
        <fullName evidence="4">Putative repeat protein (TIGR01451 family)</fullName>
    </submittedName>
</protein>
<dbReference type="Proteomes" id="UP000294862">
    <property type="component" value="Unassembled WGS sequence"/>
</dbReference>
<dbReference type="NCBIfam" id="NF041518">
    <property type="entry name" value="choice_anch_Q"/>
    <property type="match status" value="1"/>
</dbReference>
<dbReference type="RefSeq" id="WP_158287352.1">
    <property type="nucleotide sequence ID" value="NZ_JACGXM010000011.1"/>
</dbReference>
<feature type="compositionally biased region" description="Polar residues" evidence="1">
    <location>
        <begin position="443"/>
        <end position="454"/>
    </location>
</feature>
<dbReference type="InterPro" id="IPR032109">
    <property type="entry name" value="Big_3_5"/>
</dbReference>
<dbReference type="InterPro" id="IPR011050">
    <property type="entry name" value="Pectin_lyase_fold/virulence"/>
</dbReference>
<dbReference type="InterPro" id="IPR059226">
    <property type="entry name" value="Choice_anch_Q_dom"/>
</dbReference>
<evidence type="ECO:0000313" key="4">
    <source>
        <dbReference type="EMBL" id="TCO42131.1"/>
    </source>
</evidence>
<dbReference type="InterPro" id="IPR013783">
    <property type="entry name" value="Ig-like_fold"/>
</dbReference>
<feature type="domain" description="Bacterial Ig-like" evidence="3">
    <location>
        <begin position="859"/>
        <end position="945"/>
    </location>
</feature>
<reference evidence="4 5" key="1">
    <citation type="journal article" date="2015" name="Stand. Genomic Sci.">
        <title>Genomic Encyclopedia of Bacterial and Archaeal Type Strains, Phase III: the genomes of soil and plant-associated and newly described type strains.</title>
        <authorList>
            <person name="Whitman W.B."/>
            <person name="Woyke T."/>
            <person name="Klenk H.P."/>
            <person name="Zhou Y."/>
            <person name="Lilburn T.G."/>
            <person name="Beck B.J."/>
            <person name="De Vos P."/>
            <person name="Vandamme P."/>
            <person name="Eisen J.A."/>
            <person name="Garrity G."/>
            <person name="Hugenholtz P."/>
            <person name="Kyrpides N.C."/>
        </authorList>
    </citation>
    <scope>NUCLEOTIDE SEQUENCE [LARGE SCALE GENOMIC DNA]</scope>
    <source>
        <strain evidence="4 5">A3</strain>
    </source>
</reference>